<accession>A0ABT8KGI2</accession>
<dbReference type="PANTHER" id="PTHR43406">
    <property type="entry name" value="TRYPTOPHAN SYNTHASE, ALPHA CHAIN"/>
    <property type="match status" value="1"/>
</dbReference>
<dbReference type="InterPro" id="IPR002028">
    <property type="entry name" value="Trp_synthase_suA"/>
</dbReference>
<comment type="catalytic activity">
    <reaction evidence="7 8">
        <text>(1S,2R)-1-C-(indol-3-yl)glycerol 3-phosphate + L-serine = D-glyceraldehyde 3-phosphate + L-tryptophan + H2O</text>
        <dbReference type="Rhea" id="RHEA:10532"/>
        <dbReference type="ChEBI" id="CHEBI:15377"/>
        <dbReference type="ChEBI" id="CHEBI:33384"/>
        <dbReference type="ChEBI" id="CHEBI:57912"/>
        <dbReference type="ChEBI" id="CHEBI:58866"/>
        <dbReference type="ChEBI" id="CHEBI:59776"/>
        <dbReference type="EC" id="4.2.1.20"/>
    </reaction>
</comment>
<feature type="active site" description="Proton acceptor" evidence="8">
    <location>
        <position position="53"/>
    </location>
</feature>
<evidence type="ECO:0000313" key="10">
    <source>
        <dbReference type="EMBL" id="MDN5199822.1"/>
    </source>
</evidence>
<dbReference type="InterPro" id="IPR018204">
    <property type="entry name" value="Trp_synthase_alpha_AS"/>
</dbReference>
<dbReference type="PROSITE" id="PS00167">
    <property type="entry name" value="TRP_SYNTHASE_ALPHA"/>
    <property type="match status" value="1"/>
</dbReference>
<dbReference type="SUPFAM" id="SSF51366">
    <property type="entry name" value="Ribulose-phoshate binding barrel"/>
    <property type="match status" value="1"/>
</dbReference>
<dbReference type="RefSeq" id="WP_346749854.1">
    <property type="nucleotide sequence ID" value="NZ_JAUJEA010000001.1"/>
</dbReference>
<name>A0ABT8KGI2_9BACT</name>
<dbReference type="GO" id="GO:0004834">
    <property type="term" value="F:tryptophan synthase activity"/>
    <property type="evidence" value="ECO:0007669"/>
    <property type="project" value="UniProtKB-EC"/>
</dbReference>
<evidence type="ECO:0000256" key="3">
    <source>
        <dbReference type="ARBA" id="ARBA00022605"/>
    </source>
</evidence>
<protein>
    <recommendedName>
        <fullName evidence="8">Tryptophan synthase alpha chain</fullName>
        <ecNumber evidence="8">4.2.1.20</ecNumber>
    </recommendedName>
</protein>
<dbReference type="InterPro" id="IPR011060">
    <property type="entry name" value="RibuloseP-bd_barrel"/>
</dbReference>
<keyword evidence="5 8" id="KW-0057">Aromatic amino acid biosynthesis</keyword>
<evidence type="ECO:0000256" key="8">
    <source>
        <dbReference type="HAMAP-Rule" id="MF_00131"/>
    </source>
</evidence>
<reference evidence="10" key="1">
    <citation type="submission" date="2023-06" db="EMBL/GenBank/DDBJ databases">
        <title>Genomic of Parafulvivirga corallium.</title>
        <authorList>
            <person name="Wang G."/>
        </authorList>
    </citation>
    <scope>NUCLEOTIDE SEQUENCE</scope>
    <source>
        <strain evidence="10">BMA10</strain>
    </source>
</reference>
<evidence type="ECO:0000256" key="5">
    <source>
        <dbReference type="ARBA" id="ARBA00023141"/>
    </source>
</evidence>
<comment type="caution">
    <text evidence="10">The sequence shown here is derived from an EMBL/GenBank/DDBJ whole genome shotgun (WGS) entry which is preliminary data.</text>
</comment>
<dbReference type="InterPro" id="IPR013785">
    <property type="entry name" value="Aldolase_TIM"/>
</dbReference>
<keyword evidence="11" id="KW-1185">Reference proteome</keyword>
<dbReference type="Gene3D" id="3.20.20.70">
    <property type="entry name" value="Aldolase class I"/>
    <property type="match status" value="1"/>
</dbReference>
<dbReference type="CDD" id="cd04724">
    <property type="entry name" value="Tryptophan_synthase_alpha"/>
    <property type="match status" value="1"/>
</dbReference>
<keyword evidence="4 8" id="KW-0822">Tryptophan biosynthesis</keyword>
<keyword evidence="3 8" id="KW-0028">Amino-acid biosynthesis</keyword>
<feature type="active site" description="Proton acceptor" evidence="8">
    <location>
        <position position="64"/>
    </location>
</feature>
<evidence type="ECO:0000256" key="9">
    <source>
        <dbReference type="RuleBase" id="RU003662"/>
    </source>
</evidence>
<gene>
    <name evidence="8 10" type="primary">trpA</name>
    <name evidence="10" type="ORF">QQ008_00570</name>
</gene>
<dbReference type="EC" id="4.2.1.20" evidence="8"/>
<dbReference type="HAMAP" id="MF_00131">
    <property type="entry name" value="Trp_synth_alpha"/>
    <property type="match status" value="1"/>
</dbReference>
<dbReference type="Pfam" id="PF00290">
    <property type="entry name" value="Trp_syntA"/>
    <property type="match status" value="1"/>
</dbReference>
<evidence type="ECO:0000256" key="6">
    <source>
        <dbReference type="ARBA" id="ARBA00023239"/>
    </source>
</evidence>
<dbReference type="PANTHER" id="PTHR43406:SF1">
    <property type="entry name" value="TRYPTOPHAN SYNTHASE ALPHA CHAIN, CHLOROPLASTIC"/>
    <property type="match status" value="1"/>
</dbReference>
<evidence type="ECO:0000256" key="7">
    <source>
        <dbReference type="ARBA" id="ARBA00049047"/>
    </source>
</evidence>
<evidence type="ECO:0000256" key="4">
    <source>
        <dbReference type="ARBA" id="ARBA00022822"/>
    </source>
</evidence>
<proteinExistence type="inferred from homology"/>
<dbReference type="EMBL" id="JAUJEA010000001">
    <property type="protein sequence ID" value="MDN5199822.1"/>
    <property type="molecule type" value="Genomic_DNA"/>
</dbReference>
<comment type="subunit">
    <text evidence="2 8">Tetramer of two alpha and two beta chains.</text>
</comment>
<keyword evidence="6 8" id="KW-0456">Lyase</keyword>
<organism evidence="10 11">
    <name type="scientific">Splendidivirga corallicola</name>
    <dbReference type="NCBI Taxonomy" id="3051826"/>
    <lineage>
        <taxon>Bacteria</taxon>
        <taxon>Pseudomonadati</taxon>
        <taxon>Bacteroidota</taxon>
        <taxon>Cytophagia</taxon>
        <taxon>Cytophagales</taxon>
        <taxon>Splendidivirgaceae</taxon>
        <taxon>Splendidivirga</taxon>
    </lineage>
</organism>
<sequence length="266" mass="29666">MNTIIEKSNRLDKVFEEKKDHVLSVYFSAGFPGLNDTAVILEYLQEAGADIIEIGIPFSDPIADGPTIQQSNQQSLDNGMSLKLLFSQLQGIRSKIDTPIILMGYVNPVLQYGIEDFCKDCQKVGVDGLILPDLPMQEYMEEYKTLFDQYGLYNIFLITPQTSEQRIKEIDANTNGFIYMVSSASTTGAKSGIATEQIEYFERVKTMQLKNPTMIGFGISNHETFAKACDYASGAIIGSAFIKLLSESTDLKTDINKFIKSIRNND</sequence>
<comment type="similarity">
    <text evidence="8 9">Belongs to the TrpA family.</text>
</comment>
<evidence type="ECO:0000313" key="11">
    <source>
        <dbReference type="Proteomes" id="UP001172082"/>
    </source>
</evidence>
<dbReference type="Proteomes" id="UP001172082">
    <property type="component" value="Unassembled WGS sequence"/>
</dbReference>
<dbReference type="NCBIfam" id="TIGR00262">
    <property type="entry name" value="trpA"/>
    <property type="match status" value="1"/>
</dbReference>
<comment type="pathway">
    <text evidence="1 8">Amino-acid biosynthesis; L-tryptophan biosynthesis; L-tryptophan from chorismate: step 5/5.</text>
</comment>
<evidence type="ECO:0000256" key="2">
    <source>
        <dbReference type="ARBA" id="ARBA00011270"/>
    </source>
</evidence>
<comment type="function">
    <text evidence="8">The alpha subunit is responsible for the aldol cleavage of indoleglycerol phosphate to indole and glyceraldehyde 3-phosphate.</text>
</comment>
<evidence type="ECO:0000256" key="1">
    <source>
        <dbReference type="ARBA" id="ARBA00004733"/>
    </source>
</evidence>